<keyword evidence="3 5" id="KW-0342">GTP-binding</keyword>
<dbReference type="KEGG" id="lbc:LACBIDRAFT_306661"/>
<dbReference type="FunFam" id="3.40.50.300:FF:000692">
    <property type="entry name" value="Guanine nucleotide-binding protein subunit alpha"/>
    <property type="match status" value="1"/>
</dbReference>
<dbReference type="GO" id="GO:0000750">
    <property type="term" value="P:pheromone-dependent signal transduction involved in conjugation with cellular fusion"/>
    <property type="evidence" value="ECO:0007669"/>
    <property type="project" value="TreeGrafter"/>
</dbReference>
<sequence>MLEYDQMLYEDESVDCMQEELSLFDLVCNSRWFIKTSIILFFNKIDLLTKKTPPLTTGGLLPRLCRW</sequence>
<reference evidence="6 7" key="1">
    <citation type="journal article" date="2008" name="Nature">
        <title>The genome of Laccaria bicolor provides insights into mycorrhizal symbiosis.</title>
        <authorList>
            <person name="Martin F."/>
            <person name="Aerts A."/>
            <person name="Ahren D."/>
            <person name="Brun A."/>
            <person name="Danchin E.G.J."/>
            <person name="Duchaussoy F."/>
            <person name="Gibon J."/>
            <person name="Kohler A."/>
            <person name="Lindquist E."/>
            <person name="Pereda V."/>
            <person name="Salamov A."/>
            <person name="Shapiro H.J."/>
            <person name="Wuyts J."/>
            <person name="Blaudez D."/>
            <person name="Buee M."/>
            <person name="Brokstein P."/>
            <person name="Canbaeck B."/>
            <person name="Cohen D."/>
            <person name="Courty P.E."/>
            <person name="Coutinho P.M."/>
            <person name="Delaruelle C."/>
            <person name="Detter J.C."/>
            <person name="Deveau A."/>
            <person name="DiFazio S."/>
            <person name="Duplessis S."/>
            <person name="Fraissinet-Tachet L."/>
            <person name="Lucic E."/>
            <person name="Frey-Klett P."/>
            <person name="Fourrey C."/>
            <person name="Feussner I."/>
            <person name="Gay G."/>
            <person name="Grimwood J."/>
            <person name="Hoegger P.J."/>
            <person name="Jain P."/>
            <person name="Kilaru S."/>
            <person name="Labbe J."/>
            <person name="Lin Y.C."/>
            <person name="Legue V."/>
            <person name="Le Tacon F."/>
            <person name="Marmeisse R."/>
            <person name="Melayah D."/>
            <person name="Montanini B."/>
            <person name="Muratet M."/>
            <person name="Nehls U."/>
            <person name="Niculita-Hirzel H."/>
            <person name="Oudot-Le Secq M.P."/>
            <person name="Peter M."/>
            <person name="Quesneville H."/>
            <person name="Rajashekar B."/>
            <person name="Reich M."/>
            <person name="Rouhier N."/>
            <person name="Schmutz J."/>
            <person name="Yin T."/>
            <person name="Chalot M."/>
            <person name="Henrissat B."/>
            <person name="Kuees U."/>
            <person name="Lucas S."/>
            <person name="Van de Peer Y."/>
            <person name="Podila G.K."/>
            <person name="Polle A."/>
            <person name="Pukkila P.J."/>
            <person name="Richardson P.M."/>
            <person name="Rouze P."/>
            <person name="Sanders I.R."/>
            <person name="Stajich J.E."/>
            <person name="Tunlid A."/>
            <person name="Tuskan G."/>
            <person name="Grigoriev I.V."/>
        </authorList>
    </citation>
    <scope>NUCLEOTIDE SEQUENCE [LARGE SCALE GENOMIC DNA]</scope>
    <source>
        <strain evidence="7">S238N-H82 / ATCC MYA-4686</strain>
    </source>
</reference>
<evidence type="ECO:0000256" key="3">
    <source>
        <dbReference type="ARBA" id="ARBA00023134"/>
    </source>
</evidence>
<dbReference type="HOGENOM" id="CLU_2812828_0_0_1"/>
<dbReference type="GO" id="GO:0005525">
    <property type="term" value="F:GTP binding"/>
    <property type="evidence" value="ECO:0007669"/>
    <property type="project" value="UniProtKB-KW"/>
</dbReference>
<dbReference type="GO" id="GO:0007186">
    <property type="term" value="P:G protein-coupled receptor signaling pathway"/>
    <property type="evidence" value="ECO:0007669"/>
    <property type="project" value="InterPro"/>
</dbReference>
<dbReference type="SUPFAM" id="SSF52540">
    <property type="entry name" value="P-loop containing nucleoside triphosphate hydrolases"/>
    <property type="match status" value="1"/>
</dbReference>
<dbReference type="OrthoDB" id="5817230at2759"/>
<dbReference type="PANTHER" id="PTHR10218:SF302">
    <property type="entry name" value="GUANINE NUCLEOTIDE-BINDING PROTEIN ALPHA-5 SUBUNIT"/>
    <property type="match status" value="1"/>
</dbReference>
<keyword evidence="2 5" id="KW-0547">Nucleotide-binding</keyword>
<dbReference type="InterPro" id="IPR027417">
    <property type="entry name" value="P-loop_NTPase"/>
</dbReference>
<feature type="binding site" evidence="5">
    <location>
        <begin position="43"/>
        <end position="46"/>
    </location>
    <ligand>
        <name>GTP</name>
        <dbReference type="ChEBI" id="CHEBI:37565"/>
    </ligand>
</feature>
<dbReference type="InParanoid" id="B0DNI2"/>
<organism evidence="7">
    <name type="scientific">Laccaria bicolor (strain S238N-H82 / ATCC MYA-4686)</name>
    <name type="common">Bicoloured deceiver</name>
    <name type="synonym">Laccaria laccata var. bicolor</name>
    <dbReference type="NCBI Taxonomy" id="486041"/>
    <lineage>
        <taxon>Eukaryota</taxon>
        <taxon>Fungi</taxon>
        <taxon>Dikarya</taxon>
        <taxon>Basidiomycota</taxon>
        <taxon>Agaricomycotina</taxon>
        <taxon>Agaricomycetes</taxon>
        <taxon>Agaricomycetidae</taxon>
        <taxon>Agaricales</taxon>
        <taxon>Agaricineae</taxon>
        <taxon>Hydnangiaceae</taxon>
        <taxon>Laccaria</taxon>
    </lineage>
</organism>
<accession>B0DNI2</accession>
<proteinExistence type="predicted"/>
<dbReference type="Proteomes" id="UP000001194">
    <property type="component" value="Unassembled WGS sequence"/>
</dbReference>
<dbReference type="RefSeq" id="XP_001885444.1">
    <property type="nucleotide sequence ID" value="XM_001885409.1"/>
</dbReference>
<evidence type="ECO:0000313" key="6">
    <source>
        <dbReference type="EMBL" id="EDR03876.1"/>
    </source>
</evidence>
<evidence type="ECO:0000256" key="5">
    <source>
        <dbReference type="PIRSR" id="PIRSR601019-1"/>
    </source>
</evidence>
<dbReference type="GO" id="GO:0001664">
    <property type="term" value="F:G protein-coupled receptor binding"/>
    <property type="evidence" value="ECO:0007669"/>
    <property type="project" value="TreeGrafter"/>
</dbReference>
<keyword evidence="7" id="KW-1185">Reference proteome</keyword>
<dbReference type="InterPro" id="IPR001019">
    <property type="entry name" value="Gprotein_alpha_su"/>
</dbReference>
<evidence type="ECO:0000313" key="7">
    <source>
        <dbReference type="Proteomes" id="UP000001194"/>
    </source>
</evidence>
<dbReference type="GO" id="GO:0046872">
    <property type="term" value="F:metal ion binding"/>
    <property type="evidence" value="ECO:0007669"/>
    <property type="project" value="UniProtKB-KW"/>
</dbReference>
<protein>
    <submittedName>
        <fullName evidence="6">G protein alpha-subunit</fullName>
    </submittedName>
</protein>
<dbReference type="Pfam" id="PF00503">
    <property type="entry name" value="G-alpha"/>
    <property type="match status" value="1"/>
</dbReference>
<dbReference type="GO" id="GO:0005834">
    <property type="term" value="C:heterotrimeric G-protein complex"/>
    <property type="evidence" value="ECO:0007669"/>
    <property type="project" value="TreeGrafter"/>
</dbReference>
<evidence type="ECO:0000256" key="1">
    <source>
        <dbReference type="ARBA" id="ARBA00022723"/>
    </source>
</evidence>
<dbReference type="AlphaFoldDB" id="B0DNI2"/>
<evidence type="ECO:0000256" key="2">
    <source>
        <dbReference type="ARBA" id="ARBA00022741"/>
    </source>
</evidence>
<name>B0DNI2_LACBS</name>
<dbReference type="GeneID" id="6081036"/>
<keyword evidence="4" id="KW-0807">Transducer</keyword>
<dbReference type="GO" id="GO:0005737">
    <property type="term" value="C:cytoplasm"/>
    <property type="evidence" value="ECO:0007669"/>
    <property type="project" value="TreeGrafter"/>
</dbReference>
<dbReference type="PROSITE" id="PS51882">
    <property type="entry name" value="G_ALPHA"/>
    <property type="match status" value="1"/>
</dbReference>
<dbReference type="STRING" id="486041.B0DNI2"/>
<dbReference type="GO" id="GO:0031683">
    <property type="term" value="F:G-protein beta/gamma-subunit complex binding"/>
    <property type="evidence" value="ECO:0007669"/>
    <property type="project" value="InterPro"/>
</dbReference>
<evidence type="ECO:0000256" key="4">
    <source>
        <dbReference type="ARBA" id="ARBA00023224"/>
    </source>
</evidence>
<keyword evidence="1" id="KW-0479">Metal-binding</keyword>
<dbReference type="PANTHER" id="PTHR10218">
    <property type="entry name" value="GTP-BINDING PROTEIN ALPHA SUBUNIT"/>
    <property type="match status" value="1"/>
</dbReference>
<dbReference type="EMBL" id="DS547121">
    <property type="protein sequence ID" value="EDR03876.1"/>
    <property type="molecule type" value="Genomic_DNA"/>
</dbReference>
<gene>
    <name evidence="6" type="ORF">LACBIDRAFT_306661</name>
</gene>
<dbReference type="Gene3D" id="3.40.50.300">
    <property type="entry name" value="P-loop containing nucleotide triphosphate hydrolases"/>
    <property type="match status" value="1"/>
</dbReference>
<dbReference type="GO" id="GO:0003924">
    <property type="term" value="F:GTPase activity"/>
    <property type="evidence" value="ECO:0007669"/>
    <property type="project" value="InterPro"/>
</dbReference>